<keyword evidence="1" id="KW-1133">Transmembrane helix</keyword>
<proteinExistence type="predicted"/>
<dbReference type="Proteomes" id="UP000648722">
    <property type="component" value="Unassembled WGS sequence"/>
</dbReference>
<dbReference type="RefSeq" id="WP_188453046.1">
    <property type="nucleotide sequence ID" value="NZ_BMFS01000016.1"/>
</dbReference>
<accession>A0ABQ1XZQ2</accession>
<feature type="transmembrane region" description="Helical" evidence="1">
    <location>
        <begin position="93"/>
        <end position="114"/>
    </location>
</feature>
<dbReference type="EMBL" id="BMFS01000016">
    <property type="protein sequence ID" value="GGH08149.1"/>
    <property type="molecule type" value="Genomic_DNA"/>
</dbReference>
<feature type="transmembrane region" description="Helical" evidence="1">
    <location>
        <begin position="134"/>
        <end position="153"/>
    </location>
</feature>
<evidence type="ECO:0000313" key="3">
    <source>
        <dbReference type="Proteomes" id="UP000648722"/>
    </source>
</evidence>
<evidence type="ECO:0000313" key="2">
    <source>
        <dbReference type="EMBL" id="GGH08149.1"/>
    </source>
</evidence>
<protein>
    <recommendedName>
        <fullName evidence="4">Membrane-bound metal-dependent hydrolase</fullName>
    </recommendedName>
</protein>
<comment type="caution">
    <text evidence="2">The sequence shown here is derived from an EMBL/GenBank/DDBJ whole genome shotgun (WGS) entry which is preliminary data.</text>
</comment>
<feature type="transmembrane region" description="Helical" evidence="1">
    <location>
        <begin position="63"/>
        <end position="86"/>
    </location>
</feature>
<evidence type="ECO:0008006" key="4">
    <source>
        <dbReference type="Google" id="ProtNLM"/>
    </source>
</evidence>
<keyword evidence="3" id="KW-1185">Reference proteome</keyword>
<organism evidence="2 3">
    <name type="scientific">Glycocaulis albus</name>
    <dbReference type="NCBI Taxonomy" id="1382801"/>
    <lineage>
        <taxon>Bacteria</taxon>
        <taxon>Pseudomonadati</taxon>
        <taxon>Pseudomonadota</taxon>
        <taxon>Alphaproteobacteria</taxon>
        <taxon>Maricaulales</taxon>
        <taxon>Maricaulaceae</taxon>
        <taxon>Glycocaulis</taxon>
    </lineage>
</organism>
<feature type="transmembrane region" description="Helical" evidence="1">
    <location>
        <begin position="195"/>
        <end position="214"/>
    </location>
</feature>
<sequence length="219" mass="23263">MFIGHYGPALAAPALVKTVPLWVLFFAVQFLDIVWGPLILAGIEQVRIVPGFTAMSPLDLHHMPYTHSLPGALALSVLLGAVYGLIARQQRFAGGLLVAAASFSHWLGDLVVHAPDLALWPGGPVAGFGLWNNLPLALGLEVALVLAGLFFYLRVTQAKGLIGRIWPFVLVAVLLALEAVHLMGEPPASAQELAMTSMAVFVILTGLAAVADLTRQPRP</sequence>
<name>A0ABQ1XZQ2_9PROT</name>
<evidence type="ECO:0000256" key="1">
    <source>
        <dbReference type="SAM" id="Phobius"/>
    </source>
</evidence>
<gene>
    <name evidence="2" type="ORF">GCM10007420_26240</name>
</gene>
<keyword evidence="1" id="KW-0812">Transmembrane</keyword>
<feature type="transmembrane region" description="Helical" evidence="1">
    <location>
        <begin position="165"/>
        <end position="183"/>
    </location>
</feature>
<feature type="transmembrane region" description="Helical" evidence="1">
    <location>
        <begin position="21"/>
        <end position="43"/>
    </location>
</feature>
<keyword evidence="1" id="KW-0472">Membrane</keyword>
<reference evidence="3" key="1">
    <citation type="journal article" date="2019" name="Int. J. Syst. Evol. Microbiol.">
        <title>The Global Catalogue of Microorganisms (GCM) 10K type strain sequencing project: providing services to taxonomists for standard genome sequencing and annotation.</title>
        <authorList>
            <consortium name="The Broad Institute Genomics Platform"/>
            <consortium name="The Broad Institute Genome Sequencing Center for Infectious Disease"/>
            <person name="Wu L."/>
            <person name="Ma J."/>
        </authorList>
    </citation>
    <scope>NUCLEOTIDE SEQUENCE [LARGE SCALE GENOMIC DNA]</scope>
    <source>
        <strain evidence="3">CGMCC 1.12766</strain>
    </source>
</reference>